<feature type="domain" description="CID" evidence="3">
    <location>
        <begin position="1"/>
        <end position="105"/>
    </location>
</feature>
<dbReference type="InterPro" id="IPR008942">
    <property type="entry name" value="ENTH_VHS"/>
</dbReference>
<sequence length="401" mass="43509">GVKSHVGKGRPGTAFPHRLNLFYLANDVIQNCKRKNAIVFRDTFAEVLPEAASLVKNVNFSLNVSKSLSKILRKIFEIFKIFEENFEENSVSLSFSTRSMLERASSCLLICTGPQSLIDELLLYKRSEDQIELKEKQLSTMRVDVCSTETLKCLKDKTGGKKFSKEFEEASSKLEEFVNGLDKQVKNGPSLTEALENAGIFYEAQYKEVKVVANAYKTFANRVSNLKKKLDQLKATLPDPEESPVPSPSMDAPSPTGSESPFQGMGEEDNSRSPVVGSRKTTSPEPVTDNRDVEDMELSDVEDDTSKIIVEERKEKQAAPPSAPAKAESVPKAVPSTATTSVTVTPPAQTPATPPAPKAASAAPVPPAPALALPNLANVDLAKISSILSSLTSVMKNTGEC</sequence>
<dbReference type="InterPro" id="IPR006569">
    <property type="entry name" value="CID_dom"/>
</dbReference>
<reference evidence="4" key="1">
    <citation type="submission" date="2025-08" db="UniProtKB">
        <authorList>
            <consortium name="Ensembl"/>
        </authorList>
    </citation>
    <scope>IDENTIFICATION</scope>
</reference>
<dbReference type="Gene3D" id="1.25.40.90">
    <property type="match status" value="1"/>
</dbReference>
<dbReference type="PROSITE" id="PS51391">
    <property type="entry name" value="CID"/>
    <property type="match status" value="1"/>
</dbReference>
<dbReference type="Pfam" id="PF16566">
    <property type="entry name" value="CREPT"/>
    <property type="match status" value="1"/>
</dbReference>
<dbReference type="GO" id="GO:0000993">
    <property type="term" value="F:RNA polymerase II complex binding"/>
    <property type="evidence" value="ECO:0007669"/>
    <property type="project" value="TreeGrafter"/>
</dbReference>
<gene>
    <name evidence="4" type="primary">RPRD2</name>
</gene>
<evidence type="ECO:0000256" key="1">
    <source>
        <dbReference type="ARBA" id="ARBA00034310"/>
    </source>
</evidence>
<feature type="compositionally biased region" description="Pro residues" evidence="2">
    <location>
        <begin position="348"/>
        <end position="357"/>
    </location>
</feature>
<comment type="similarity">
    <text evidence="1">Belongs to the UPF0400 (RTT103) family.</text>
</comment>
<evidence type="ECO:0000313" key="5">
    <source>
        <dbReference type="Proteomes" id="UP000472269"/>
    </source>
</evidence>
<evidence type="ECO:0000259" key="3">
    <source>
        <dbReference type="PROSITE" id="PS51391"/>
    </source>
</evidence>
<dbReference type="PANTHER" id="PTHR12460:SF40">
    <property type="entry name" value="REGULATION OF NUCLEAR PRE-MRNA DOMAIN-CONTAINING PROTEIN 2"/>
    <property type="match status" value="1"/>
</dbReference>
<dbReference type="GO" id="GO:0031124">
    <property type="term" value="P:mRNA 3'-end processing"/>
    <property type="evidence" value="ECO:0007669"/>
    <property type="project" value="TreeGrafter"/>
</dbReference>
<feature type="compositionally biased region" description="Acidic residues" evidence="2">
    <location>
        <begin position="294"/>
        <end position="303"/>
    </location>
</feature>
<feature type="region of interest" description="Disordered" evidence="2">
    <location>
        <begin position="236"/>
        <end position="370"/>
    </location>
</feature>
<feature type="compositionally biased region" description="Low complexity" evidence="2">
    <location>
        <begin position="318"/>
        <end position="347"/>
    </location>
</feature>
<dbReference type="PANTHER" id="PTHR12460">
    <property type="entry name" value="CYCLIN-DEPENDENT KINASE INHIBITOR-RELATED PROTEIN"/>
    <property type="match status" value="1"/>
</dbReference>
<dbReference type="InterPro" id="IPR032337">
    <property type="entry name" value="RPRD1A/B_C"/>
</dbReference>
<dbReference type="AlphaFoldDB" id="A0A663M8L4"/>
<accession>A0A663M8L4</accession>
<organism evidence="4 5">
    <name type="scientific">Athene cunicularia</name>
    <name type="common">Burrowing owl</name>
    <name type="synonym">Speotyto cunicularia</name>
    <dbReference type="NCBI Taxonomy" id="194338"/>
    <lineage>
        <taxon>Eukaryota</taxon>
        <taxon>Metazoa</taxon>
        <taxon>Chordata</taxon>
        <taxon>Craniata</taxon>
        <taxon>Vertebrata</taxon>
        <taxon>Euteleostomi</taxon>
        <taxon>Archelosauria</taxon>
        <taxon>Archosauria</taxon>
        <taxon>Dinosauria</taxon>
        <taxon>Saurischia</taxon>
        <taxon>Theropoda</taxon>
        <taxon>Coelurosauria</taxon>
        <taxon>Aves</taxon>
        <taxon>Neognathae</taxon>
        <taxon>Neoaves</taxon>
        <taxon>Telluraves</taxon>
        <taxon>Strigiformes</taxon>
        <taxon>Strigidae</taxon>
        <taxon>Athene</taxon>
    </lineage>
</organism>
<evidence type="ECO:0000256" key="2">
    <source>
        <dbReference type="SAM" id="MobiDB-lite"/>
    </source>
</evidence>
<reference evidence="4" key="2">
    <citation type="submission" date="2025-09" db="UniProtKB">
        <authorList>
            <consortium name="Ensembl"/>
        </authorList>
    </citation>
    <scope>IDENTIFICATION</scope>
</reference>
<dbReference type="Gene3D" id="6.10.250.2560">
    <property type="match status" value="1"/>
</dbReference>
<evidence type="ECO:0000313" key="4">
    <source>
        <dbReference type="Ensembl" id="ENSACUP00000007778.1"/>
    </source>
</evidence>
<feature type="compositionally biased region" description="Basic and acidic residues" evidence="2">
    <location>
        <begin position="304"/>
        <end position="317"/>
    </location>
</feature>
<dbReference type="Proteomes" id="UP000472269">
    <property type="component" value="Unplaced"/>
</dbReference>
<dbReference type="Ensembl" id="ENSACUT00000008320.1">
    <property type="protein sequence ID" value="ENSACUP00000007778.1"/>
    <property type="gene ID" value="ENSACUG00000005297.1"/>
</dbReference>
<dbReference type="Pfam" id="PF04818">
    <property type="entry name" value="CID"/>
    <property type="match status" value="1"/>
</dbReference>
<protein>
    <submittedName>
        <fullName evidence="4">Regulation of nuclear pre-mRNA domain containing 2</fullName>
    </submittedName>
</protein>
<keyword evidence="5" id="KW-1185">Reference proteome</keyword>
<proteinExistence type="inferred from homology"/>
<name>A0A663M8L4_ATHCN</name>